<evidence type="ECO:0000256" key="3">
    <source>
        <dbReference type="ARBA" id="ARBA00023012"/>
    </source>
</evidence>
<dbReference type="InterPro" id="IPR050482">
    <property type="entry name" value="Sensor_HK_TwoCompSys"/>
</dbReference>
<dbReference type="Gene3D" id="1.20.5.1930">
    <property type="match status" value="1"/>
</dbReference>
<evidence type="ECO:0000256" key="4">
    <source>
        <dbReference type="SAM" id="Phobius"/>
    </source>
</evidence>
<evidence type="ECO:0000313" key="7">
    <source>
        <dbReference type="Proteomes" id="UP000182237"/>
    </source>
</evidence>
<keyword evidence="2 6" id="KW-0418">Kinase</keyword>
<gene>
    <name evidence="6" type="ORF">SAMN04488539_2158</name>
</gene>
<evidence type="ECO:0000259" key="5">
    <source>
        <dbReference type="Pfam" id="PF07730"/>
    </source>
</evidence>
<dbReference type="EMBL" id="LT629765">
    <property type="protein sequence ID" value="SDS68083.1"/>
    <property type="molecule type" value="Genomic_DNA"/>
</dbReference>
<dbReference type="PANTHER" id="PTHR24421">
    <property type="entry name" value="NITRATE/NITRITE SENSOR PROTEIN NARX-RELATED"/>
    <property type="match status" value="1"/>
</dbReference>
<keyword evidence="1" id="KW-0808">Transferase</keyword>
<dbReference type="Gene3D" id="3.30.565.10">
    <property type="entry name" value="Histidine kinase-like ATPase, C-terminal domain"/>
    <property type="match status" value="1"/>
</dbReference>
<dbReference type="PANTHER" id="PTHR24421:SF63">
    <property type="entry name" value="SENSOR HISTIDINE KINASE DESK"/>
    <property type="match status" value="1"/>
</dbReference>
<dbReference type="Pfam" id="PF07730">
    <property type="entry name" value="HisKA_3"/>
    <property type="match status" value="1"/>
</dbReference>
<reference evidence="6 7" key="1">
    <citation type="submission" date="2016-10" db="EMBL/GenBank/DDBJ databases">
        <authorList>
            <person name="de Groot N.N."/>
        </authorList>
    </citation>
    <scope>NUCLEOTIDE SEQUENCE [LARGE SCALE GENOMIC DNA]</scope>
    <source>
        <strain evidence="6 7">DSM 45434</strain>
    </source>
</reference>
<keyword evidence="4" id="KW-1133">Transmembrane helix</keyword>
<dbReference type="STRING" id="1203190.GCA_000312345_00772"/>
<dbReference type="AlphaFoldDB" id="A0A1H1U6V6"/>
<feature type="transmembrane region" description="Helical" evidence="4">
    <location>
        <begin position="128"/>
        <end position="153"/>
    </location>
</feature>
<dbReference type="InterPro" id="IPR036890">
    <property type="entry name" value="HATPase_C_sf"/>
</dbReference>
<evidence type="ECO:0000256" key="1">
    <source>
        <dbReference type="ARBA" id="ARBA00022679"/>
    </source>
</evidence>
<keyword evidence="7" id="KW-1185">Reference proteome</keyword>
<dbReference type="GO" id="GO:0046983">
    <property type="term" value="F:protein dimerization activity"/>
    <property type="evidence" value="ECO:0007669"/>
    <property type="project" value="InterPro"/>
</dbReference>
<proteinExistence type="predicted"/>
<accession>A0A1H1U6V6</accession>
<feature type="domain" description="Signal transduction histidine kinase subgroup 3 dimerisation and phosphoacceptor" evidence="5">
    <location>
        <begin position="171"/>
        <end position="234"/>
    </location>
</feature>
<name>A0A1H1U6V6_9CORY</name>
<keyword evidence="3" id="KW-0902">Two-component regulatory system</keyword>
<dbReference type="Proteomes" id="UP000182237">
    <property type="component" value="Chromosome I"/>
</dbReference>
<sequence>MRSIATLTFVVAVGIAAGVLIVVGSTTIWQPLIAAPSIAVAVWEAARWHTPLNLRVAMIGLVVTEITWLFGALFTLGPVFALGFCVVGAVTISKLPRWQGPAAGLLMVVVLATGLLTLIGGPEVSGPYLLIAIGGAALFTVVFCLNATAWRLFTELDAKRQTEVELALMKERVRFASDLHDIQGHTLHVVKLKTALAQKLVGEDPSRVDKELRQVQELISETISQTNTLAYGNRRLTLSAEIENAKNLFEAAGIRVNVNQVEKIRGEFEEPMSLVLREATTNILRHAEARSVGIVLNRASIAITNDGCAPGPAPQLRGLAALRTRVRERGGEMEIAKCGRSFVTAATFPGTEKG</sequence>
<dbReference type="GO" id="GO:0016020">
    <property type="term" value="C:membrane"/>
    <property type="evidence" value="ECO:0007669"/>
    <property type="project" value="InterPro"/>
</dbReference>
<keyword evidence="4" id="KW-0472">Membrane</keyword>
<keyword evidence="4" id="KW-0812">Transmembrane</keyword>
<evidence type="ECO:0000256" key="2">
    <source>
        <dbReference type="ARBA" id="ARBA00022777"/>
    </source>
</evidence>
<organism evidence="6 7">
    <name type="scientific">Corynebacterium timonense</name>
    <dbReference type="NCBI Taxonomy" id="441500"/>
    <lineage>
        <taxon>Bacteria</taxon>
        <taxon>Bacillati</taxon>
        <taxon>Actinomycetota</taxon>
        <taxon>Actinomycetes</taxon>
        <taxon>Mycobacteriales</taxon>
        <taxon>Corynebacteriaceae</taxon>
        <taxon>Corynebacterium</taxon>
    </lineage>
</organism>
<feature type="transmembrane region" description="Helical" evidence="4">
    <location>
        <begin position="57"/>
        <end position="90"/>
    </location>
</feature>
<feature type="transmembrane region" description="Helical" evidence="4">
    <location>
        <begin position="102"/>
        <end position="122"/>
    </location>
</feature>
<dbReference type="GO" id="GO:0000155">
    <property type="term" value="F:phosphorelay sensor kinase activity"/>
    <property type="evidence" value="ECO:0007669"/>
    <property type="project" value="InterPro"/>
</dbReference>
<protein>
    <submittedName>
        <fullName evidence="6">Two-component system, NarL family, sensor histidine kinase DesK</fullName>
    </submittedName>
</protein>
<dbReference type="InterPro" id="IPR011712">
    <property type="entry name" value="Sig_transdc_His_kin_sub3_dim/P"/>
</dbReference>
<evidence type="ECO:0000313" key="6">
    <source>
        <dbReference type="EMBL" id="SDS68083.1"/>
    </source>
</evidence>